<name>A0ABQ7ZKX7_BRANA</name>
<keyword evidence="1" id="KW-0472">Membrane</keyword>
<keyword evidence="1" id="KW-0812">Transmembrane</keyword>
<evidence type="ECO:0000313" key="3">
    <source>
        <dbReference type="Proteomes" id="UP000824890"/>
    </source>
</evidence>
<evidence type="ECO:0000313" key="2">
    <source>
        <dbReference type="EMBL" id="KAH0880895.1"/>
    </source>
</evidence>
<comment type="caution">
    <text evidence="2">The sequence shown here is derived from an EMBL/GenBank/DDBJ whole genome shotgun (WGS) entry which is preliminary data.</text>
</comment>
<protein>
    <submittedName>
        <fullName evidence="2">Uncharacterized protein</fullName>
    </submittedName>
</protein>
<accession>A0ABQ7ZKX7</accession>
<evidence type="ECO:0000256" key="1">
    <source>
        <dbReference type="SAM" id="Phobius"/>
    </source>
</evidence>
<sequence>MVLAYFRLNERYYIEDAEKGRKIGSKPPSCKKICRVKQSKSLPFLQLLTFLLIMLITSMSCHCAT</sequence>
<keyword evidence="1" id="KW-1133">Transmembrane helix</keyword>
<dbReference type="Proteomes" id="UP000824890">
    <property type="component" value="Unassembled WGS sequence"/>
</dbReference>
<keyword evidence="3" id="KW-1185">Reference proteome</keyword>
<reference evidence="2 3" key="1">
    <citation type="submission" date="2021-05" db="EMBL/GenBank/DDBJ databases">
        <title>Genome Assembly of Synthetic Allotetraploid Brassica napus Reveals Homoeologous Exchanges between Subgenomes.</title>
        <authorList>
            <person name="Davis J.T."/>
        </authorList>
    </citation>
    <scope>NUCLEOTIDE SEQUENCE [LARGE SCALE GENOMIC DNA]</scope>
    <source>
        <strain evidence="3">cv. Da-Ae</strain>
        <tissue evidence="2">Seedling</tissue>
    </source>
</reference>
<gene>
    <name evidence="2" type="ORF">HID58_068289</name>
</gene>
<dbReference type="EMBL" id="JAGKQM010000015">
    <property type="protein sequence ID" value="KAH0880895.1"/>
    <property type="molecule type" value="Genomic_DNA"/>
</dbReference>
<proteinExistence type="predicted"/>
<feature type="transmembrane region" description="Helical" evidence="1">
    <location>
        <begin position="41"/>
        <end position="59"/>
    </location>
</feature>
<organism evidence="2 3">
    <name type="scientific">Brassica napus</name>
    <name type="common">Rape</name>
    <dbReference type="NCBI Taxonomy" id="3708"/>
    <lineage>
        <taxon>Eukaryota</taxon>
        <taxon>Viridiplantae</taxon>
        <taxon>Streptophyta</taxon>
        <taxon>Embryophyta</taxon>
        <taxon>Tracheophyta</taxon>
        <taxon>Spermatophyta</taxon>
        <taxon>Magnoliopsida</taxon>
        <taxon>eudicotyledons</taxon>
        <taxon>Gunneridae</taxon>
        <taxon>Pentapetalae</taxon>
        <taxon>rosids</taxon>
        <taxon>malvids</taxon>
        <taxon>Brassicales</taxon>
        <taxon>Brassicaceae</taxon>
        <taxon>Brassiceae</taxon>
        <taxon>Brassica</taxon>
    </lineage>
</organism>